<feature type="compositionally biased region" description="Basic and acidic residues" evidence="1">
    <location>
        <begin position="312"/>
        <end position="325"/>
    </location>
</feature>
<keyword evidence="3" id="KW-1185">Reference proteome</keyword>
<gene>
    <name evidence="2" type="ORF">B0T16DRAFT_419424</name>
</gene>
<dbReference type="Proteomes" id="UP001174936">
    <property type="component" value="Unassembled WGS sequence"/>
</dbReference>
<proteinExistence type="predicted"/>
<feature type="region of interest" description="Disordered" evidence="1">
    <location>
        <begin position="264"/>
        <end position="288"/>
    </location>
</feature>
<evidence type="ECO:0000313" key="3">
    <source>
        <dbReference type="Proteomes" id="UP001174936"/>
    </source>
</evidence>
<dbReference type="AlphaFoldDB" id="A0AA40CJZ0"/>
<protein>
    <submittedName>
        <fullName evidence="2">Uncharacterized protein</fullName>
    </submittedName>
</protein>
<reference evidence="2" key="1">
    <citation type="submission" date="2023-06" db="EMBL/GenBank/DDBJ databases">
        <title>Genome-scale phylogeny and comparative genomics of the fungal order Sordariales.</title>
        <authorList>
            <consortium name="Lawrence Berkeley National Laboratory"/>
            <person name="Hensen N."/>
            <person name="Bonometti L."/>
            <person name="Westerberg I."/>
            <person name="Brannstrom I.O."/>
            <person name="Guillou S."/>
            <person name="Cros-Aarteil S."/>
            <person name="Calhoun S."/>
            <person name="Haridas S."/>
            <person name="Kuo A."/>
            <person name="Mondo S."/>
            <person name="Pangilinan J."/>
            <person name="Riley R."/>
            <person name="Labutti K."/>
            <person name="Andreopoulos B."/>
            <person name="Lipzen A."/>
            <person name="Chen C."/>
            <person name="Yanf M."/>
            <person name="Daum C."/>
            <person name="Ng V."/>
            <person name="Clum A."/>
            <person name="Steindorff A."/>
            <person name="Ohm R."/>
            <person name="Martin F."/>
            <person name="Silar P."/>
            <person name="Natvig D."/>
            <person name="Lalanne C."/>
            <person name="Gautier V."/>
            <person name="Ament-Velasquez S.L."/>
            <person name="Kruys A."/>
            <person name="Hutchinson M.I."/>
            <person name="Powell A.J."/>
            <person name="Barry K."/>
            <person name="Miller A.N."/>
            <person name="Grigoriev I.V."/>
            <person name="Debuchy R."/>
            <person name="Gladieux P."/>
            <person name="Thoren M.H."/>
            <person name="Johannesson H."/>
        </authorList>
    </citation>
    <scope>NUCLEOTIDE SEQUENCE</scope>
    <source>
        <strain evidence="2">SMH2532-1</strain>
    </source>
</reference>
<feature type="compositionally biased region" description="Polar residues" evidence="1">
    <location>
        <begin position="365"/>
        <end position="393"/>
    </location>
</feature>
<feature type="region of interest" description="Disordered" evidence="1">
    <location>
        <begin position="310"/>
        <end position="334"/>
    </location>
</feature>
<feature type="region of interest" description="Disordered" evidence="1">
    <location>
        <begin position="346"/>
        <end position="436"/>
    </location>
</feature>
<evidence type="ECO:0000256" key="1">
    <source>
        <dbReference type="SAM" id="MobiDB-lite"/>
    </source>
</evidence>
<evidence type="ECO:0000313" key="2">
    <source>
        <dbReference type="EMBL" id="KAK0641212.1"/>
    </source>
</evidence>
<organism evidence="2 3">
    <name type="scientific">Cercophora newfieldiana</name>
    <dbReference type="NCBI Taxonomy" id="92897"/>
    <lineage>
        <taxon>Eukaryota</taxon>
        <taxon>Fungi</taxon>
        <taxon>Dikarya</taxon>
        <taxon>Ascomycota</taxon>
        <taxon>Pezizomycotina</taxon>
        <taxon>Sordariomycetes</taxon>
        <taxon>Sordariomycetidae</taxon>
        <taxon>Sordariales</taxon>
        <taxon>Lasiosphaeriaceae</taxon>
        <taxon>Cercophora</taxon>
    </lineage>
</organism>
<name>A0AA40CJZ0_9PEZI</name>
<sequence>MASKPNPSSRLRPSILRFDLESVFLSGSLNSFRNPQLVLKSQYGLAPRVPYTGSRSQTADLRHLLMIHVKDKADELELLDLAAFALSPDPTDQEARYKVEYLASESTLAFQYLKGISETQSTLRVKFQGRVDVISVLTELWALNINVHNASPSSHAGLPINQNPRRFLPPSAQYPISGRQPPRQIYGRSSPLSASSNTLDWRAPYFANPAYRLASRSPSQFTSQSMSPPPVWPSSSPVNQLLRPATTMGIPGILGEGVYKISRVSSNPGHRPRARRPSGIPDFQEPRPYTVSRHFDKTLERSDIVHPLGRLSAHDEPNTEKDRGEIASQDVDTLWSHRESDAAFERAAKRAKLAPKRGVDRPHQTYHSKTLSAVQGTSGLARTPAPTASNPQGQVAALTDQAPPADSSQGSQHTPRESSGKTKTTARVSKDASSRVSDDVLLRTSRLSHEGLLEATKIWNDLMERGRKEAELVENLDEMYKIWSKYGRECQRQFDNLAASFAKTMRTQGTS</sequence>
<dbReference type="EMBL" id="JAULSV010000006">
    <property type="protein sequence ID" value="KAK0641212.1"/>
    <property type="molecule type" value="Genomic_DNA"/>
</dbReference>
<accession>A0AA40CJZ0</accession>
<comment type="caution">
    <text evidence="2">The sequence shown here is derived from an EMBL/GenBank/DDBJ whole genome shotgun (WGS) entry which is preliminary data.</text>
</comment>